<feature type="compositionally biased region" description="Low complexity" evidence="1">
    <location>
        <begin position="125"/>
        <end position="140"/>
    </location>
</feature>
<dbReference type="RefSeq" id="WP_244722423.1">
    <property type="nucleotide sequence ID" value="NZ_CP095072.1"/>
</dbReference>
<protein>
    <submittedName>
        <fullName evidence="2">Uncharacterized protein</fullName>
    </submittedName>
</protein>
<feature type="compositionally biased region" description="Polar residues" evidence="1">
    <location>
        <begin position="170"/>
        <end position="185"/>
    </location>
</feature>
<evidence type="ECO:0000313" key="2">
    <source>
        <dbReference type="EMBL" id="UOQ49733.1"/>
    </source>
</evidence>
<reference evidence="2 3" key="1">
    <citation type="submission" date="2022-04" db="EMBL/GenBank/DDBJ databases">
        <title>Gracilibacillus sp. isolated from saltern.</title>
        <authorList>
            <person name="Won M."/>
            <person name="Lee C.-M."/>
            <person name="Woen H.-Y."/>
            <person name="Kwon S.-W."/>
        </authorList>
    </citation>
    <scope>NUCLEOTIDE SEQUENCE [LARGE SCALE GENOMIC DNA]</scope>
    <source>
        <strain evidence="2 3">SSWR10-1</strain>
    </source>
</reference>
<accession>A0ABY4EZA0</accession>
<sequence>MKKRKYNRRISIVLIAVILFWNVLPVVGVAANFITPGQAITPGESITPGDPISGGEFIAPGEVYDYGEAYNDGTPAEAGDGLSSGEPIIEGDSSSNGQFIAPNAPPSFSIIVAGDAIQPGESIQSGNQNGAGNAGSNGNAVEGGSGSDSGEAGSNGSGINGGDGNSTGSAIESGQSGSNGSNTEGGQAINGGDGTSSGSGDANGNAVDGNNSNSNGNGIIGGNGNGSGDALNGGNAANGNAVDGNSSSGGDAVSGNGTQGGNGTNGNATEDGEPPSVLNLLFGSTKDSDSIIDTVSNVAGDVKKYVLSFGDSVAQGLIATGAGFKFKELADGKYAVYGKNSLNSSIGNWFYERYKSYNFNGSNAEFGPNARRVGEARYNAFMQSKNLRGTGGLLGTVGSATKSSLNSSWNAFSKSFYKPSNMLKLGGPVGVALTSVSSVSKFSDGFTDFSGLASTDFAASLTTDVGIGVASTAIGSVASSAAAGALAGSVVPGLGTVIGAGVGLFAGFATTYLINGTATGRKIKSAVTNTIKKGYDGIVKGANAIKDGISSGISKLGSLFGG</sequence>
<proteinExistence type="predicted"/>
<feature type="region of interest" description="Disordered" evidence="1">
    <location>
        <begin position="120"/>
        <end position="211"/>
    </location>
</feature>
<feature type="region of interest" description="Disordered" evidence="1">
    <location>
        <begin position="237"/>
        <end position="277"/>
    </location>
</feature>
<dbReference type="Proteomes" id="UP000831782">
    <property type="component" value="Chromosome"/>
</dbReference>
<feature type="compositionally biased region" description="Gly residues" evidence="1">
    <location>
        <begin position="188"/>
        <end position="197"/>
    </location>
</feature>
<feature type="compositionally biased region" description="Low complexity" evidence="1">
    <location>
        <begin position="237"/>
        <end position="256"/>
    </location>
</feature>
<dbReference type="EMBL" id="CP095072">
    <property type="protein sequence ID" value="UOQ49733.1"/>
    <property type="molecule type" value="Genomic_DNA"/>
</dbReference>
<gene>
    <name evidence="2" type="ORF">MUN88_06545</name>
</gene>
<feature type="compositionally biased region" description="Gly residues" evidence="1">
    <location>
        <begin position="141"/>
        <end position="165"/>
    </location>
</feature>
<feature type="compositionally biased region" description="Low complexity" evidence="1">
    <location>
        <begin position="198"/>
        <end position="211"/>
    </location>
</feature>
<evidence type="ECO:0000313" key="3">
    <source>
        <dbReference type="Proteomes" id="UP000831782"/>
    </source>
</evidence>
<organism evidence="2 3">
    <name type="scientific">Gracilibacillus caseinilyticus</name>
    <dbReference type="NCBI Taxonomy" id="2932256"/>
    <lineage>
        <taxon>Bacteria</taxon>
        <taxon>Bacillati</taxon>
        <taxon>Bacillota</taxon>
        <taxon>Bacilli</taxon>
        <taxon>Bacillales</taxon>
        <taxon>Bacillaceae</taxon>
        <taxon>Gracilibacillus</taxon>
    </lineage>
</organism>
<evidence type="ECO:0000256" key="1">
    <source>
        <dbReference type="SAM" id="MobiDB-lite"/>
    </source>
</evidence>
<keyword evidence="3" id="KW-1185">Reference proteome</keyword>
<feature type="region of interest" description="Disordered" evidence="1">
    <location>
        <begin position="71"/>
        <end position="102"/>
    </location>
</feature>
<name>A0ABY4EZA0_9BACI</name>